<dbReference type="AlphaFoldDB" id="A0A382KXL9"/>
<keyword evidence="2" id="KW-0472">Membrane</keyword>
<keyword evidence="2" id="KW-1133">Transmembrane helix</keyword>
<evidence type="ECO:0000256" key="2">
    <source>
        <dbReference type="SAM" id="Phobius"/>
    </source>
</evidence>
<evidence type="ECO:0000256" key="1">
    <source>
        <dbReference type="SAM" id="Coils"/>
    </source>
</evidence>
<evidence type="ECO:0008006" key="4">
    <source>
        <dbReference type="Google" id="ProtNLM"/>
    </source>
</evidence>
<reference evidence="3" key="1">
    <citation type="submission" date="2018-05" db="EMBL/GenBank/DDBJ databases">
        <authorList>
            <person name="Lanie J.A."/>
            <person name="Ng W.-L."/>
            <person name="Kazmierczak K.M."/>
            <person name="Andrzejewski T.M."/>
            <person name="Davidsen T.M."/>
            <person name="Wayne K.J."/>
            <person name="Tettelin H."/>
            <person name="Glass J.I."/>
            <person name="Rusch D."/>
            <person name="Podicherti R."/>
            <person name="Tsui H.-C.T."/>
            <person name="Winkler M.E."/>
        </authorList>
    </citation>
    <scope>NUCLEOTIDE SEQUENCE</scope>
</reference>
<feature type="transmembrane region" description="Helical" evidence="2">
    <location>
        <begin position="12"/>
        <end position="37"/>
    </location>
</feature>
<name>A0A382KXL9_9ZZZZ</name>
<keyword evidence="1" id="KW-0175">Coiled coil</keyword>
<protein>
    <recommendedName>
        <fullName evidence="4">DZANK-type domain-containing protein</fullName>
    </recommendedName>
</protein>
<organism evidence="3">
    <name type="scientific">marine metagenome</name>
    <dbReference type="NCBI Taxonomy" id="408172"/>
    <lineage>
        <taxon>unclassified sequences</taxon>
        <taxon>metagenomes</taxon>
        <taxon>ecological metagenomes</taxon>
    </lineage>
</organism>
<proteinExistence type="predicted"/>
<feature type="transmembrane region" description="Helical" evidence="2">
    <location>
        <begin position="218"/>
        <end position="236"/>
    </location>
</feature>
<keyword evidence="2" id="KW-0812">Transmembrane</keyword>
<feature type="coiled-coil region" evidence="1">
    <location>
        <begin position="138"/>
        <end position="172"/>
    </location>
</feature>
<feature type="transmembrane region" description="Helical" evidence="2">
    <location>
        <begin position="242"/>
        <end position="263"/>
    </location>
</feature>
<gene>
    <name evidence="3" type="ORF">METZ01_LOCUS282050</name>
</gene>
<evidence type="ECO:0000313" key="3">
    <source>
        <dbReference type="EMBL" id="SVC29196.1"/>
    </source>
</evidence>
<dbReference type="EMBL" id="UINC01083463">
    <property type="protein sequence ID" value="SVC29196.1"/>
    <property type="molecule type" value="Genomic_DNA"/>
</dbReference>
<feature type="transmembrane region" description="Helical" evidence="2">
    <location>
        <begin position="188"/>
        <end position="206"/>
    </location>
</feature>
<accession>A0A382KXL9</accession>
<sequence>MADTSQKRNAPWPLRLAIVFLSLLLTLFFIWLLSFLLNDIGDMPGPDYNAIQKHHVPQEKLDESSDLATQLDGVEKRIKRQQEIQGTLQQSMRNAETALTKIADLQRLSIEGGGKPSEVDRQAMENARSRFYTAQDEYESANETITTLNDERHQLKQSIASIDAELRQFKNKSQAEYNDARRSHDLKIASLKLAFVVPLLLLAAWLVKKKRGSIYQPFNWAALVATFWMVWLVMWDHFPRDFFKYVAILAAIGILGAFLTWAIRSSARPRKATLLKRHREAYQNHRCPACDFPILRGAFQQAVWTKRGPKLHGEAPSQTESSRYTCPSCGEALFDQCGDCGEVTQTLLPYCSACGRES</sequence>